<dbReference type="CDD" id="cd18016">
    <property type="entry name" value="DEXHc_RecQ2_BLM"/>
    <property type="match status" value="1"/>
</dbReference>
<feature type="compositionally biased region" description="Basic and acidic residues" evidence="12">
    <location>
        <begin position="347"/>
        <end position="363"/>
    </location>
</feature>
<keyword evidence="7" id="KW-0413">Isomerase</keyword>
<dbReference type="GO" id="GO:0005634">
    <property type="term" value="C:nucleus"/>
    <property type="evidence" value="ECO:0007669"/>
    <property type="project" value="InterPro"/>
</dbReference>
<dbReference type="InterPro" id="IPR010997">
    <property type="entry name" value="HRDC-like_sf"/>
</dbReference>
<comment type="catalytic activity">
    <reaction evidence="9">
        <text>Couples ATP hydrolysis with the unwinding of duplex DNA by translocating in the 3'-5' direction.</text>
        <dbReference type="EC" id="5.6.2.4"/>
    </reaction>
</comment>
<dbReference type="GO" id="GO:0003677">
    <property type="term" value="F:DNA binding"/>
    <property type="evidence" value="ECO:0007669"/>
    <property type="project" value="UniProtKB-KW"/>
</dbReference>
<dbReference type="NCBIfam" id="TIGR00614">
    <property type="entry name" value="recQ_fam"/>
    <property type="match status" value="1"/>
</dbReference>
<dbReference type="InterPro" id="IPR014001">
    <property type="entry name" value="Helicase_ATP-bd"/>
</dbReference>
<dbReference type="Pfam" id="PF16204">
    <property type="entry name" value="BDHCT_assoc"/>
    <property type="match status" value="1"/>
</dbReference>
<accession>S7ND63</accession>
<evidence type="ECO:0000259" key="13">
    <source>
        <dbReference type="PROSITE" id="PS50967"/>
    </source>
</evidence>
<dbReference type="GO" id="GO:0005737">
    <property type="term" value="C:cytoplasm"/>
    <property type="evidence" value="ECO:0007669"/>
    <property type="project" value="TreeGrafter"/>
</dbReference>
<dbReference type="InterPro" id="IPR011545">
    <property type="entry name" value="DEAD/DEAH_box_helicase_dom"/>
</dbReference>
<dbReference type="CDD" id="cd18794">
    <property type="entry name" value="SF2_C_RecQ"/>
    <property type="match status" value="1"/>
</dbReference>
<dbReference type="PROSITE" id="PS50967">
    <property type="entry name" value="HRDC"/>
    <property type="match status" value="1"/>
</dbReference>
<evidence type="ECO:0000313" key="16">
    <source>
        <dbReference type="EMBL" id="EPQ15304.1"/>
    </source>
</evidence>
<dbReference type="FunFam" id="3.40.50.300:FF:000537">
    <property type="entry name" value="Bloom syndrome RecQ-like helicase"/>
    <property type="match status" value="1"/>
</dbReference>
<dbReference type="InterPro" id="IPR004589">
    <property type="entry name" value="DNA_helicase_ATP-dep_RecQ"/>
</dbReference>
<reference evidence="16 17" key="1">
    <citation type="journal article" date="2013" name="Nat. Commun.">
        <title>Genome analysis reveals insights into physiology and longevity of the Brandt's bat Myotis brandtii.</title>
        <authorList>
            <person name="Seim I."/>
            <person name="Fang X."/>
            <person name="Xiong Z."/>
            <person name="Lobanov A.V."/>
            <person name="Huang Z."/>
            <person name="Ma S."/>
            <person name="Feng Y."/>
            <person name="Turanov A.A."/>
            <person name="Zhu Y."/>
            <person name="Lenz T.L."/>
            <person name="Gerashchenko M.V."/>
            <person name="Fan D."/>
            <person name="Hee Yim S."/>
            <person name="Yao X."/>
            <person name="Jordan D."/>
            <person name="Xiong Y."/>
            <person name="Ma Y."/>
            <person name="Lyapunov A.N."/>
            <person name="Chen G."/>
            <person name="Kulakova O.I."/>
            <person name="Sun Y."/>
            <person name="Lee S.G."/>
            <person name="Bronson R.T."/>
            <person name="Moskalev A.A."/>
            <person name="Sunyaev S.R."/>
            <person name="Zhang G."/>
            <person name="Krogh A."/>
            <person name="Wang J."/>
            <person name="Gladyshev V.N."/>
        </authorList>
    </citation>
    <scope>NUCLEOTIDE SEQUENCE [LARGE SCALE GENOMIC DNA]</scope>
</reference>
<dbReference type="InterPro" id="IPR032439">
    <property type="entry name" value="BDHCT_assoc"/>
</dbReference>
<evidence type="ECO:0000256" key="4">
    <source>
        <dbReference type="ARBA" id="ARBA00022806"/>
    </source>
</evidence>
<dbReference type="SUPFAM" id="SSF52540">
    <property type="entry name" value="P-loop containing nucleoside triphosphate hydrolases"/>
    <property type="match status" value="1"/>
</dbReference>
<keyword evidence="4" id="KW-0347">Helicase</keyword>
<dbReference type="GO" id="GO:0000724">
    <property type="term" value="P:double-strand break repair via homologous recombination"/>
    <property type="evidence" value="ECO:0007669"/>
    <property type="project" value="TreeGrafter"/>
</dbReference>
<dbReference type="eggNOG" id="KOG0351">
    <property type="taxonomic scope" value="Eukaryota"/>
</dbReference>
<evidence type="ECO:0000256" key="8">
    <source>
        <dbReference type="ARBA" id="ARBA00023242"/>
    </source>
</evidence>
<dbReference type="GO" id="GO:0000723">
    <property type="term" value="P:telomere maintenance"/>
    <property type="evidence" value="ECO:0007669"/>
    <property type="project" value="TreeGrafter"/>
</dbReference>
<keyword evidence="3" id="KW-0378">Hydrolase</keyword>
<keyword evidence="8" id="KW-0539">Nucleus</keyword>
<dbReference type="InterPro" id="IPR032437">
    <property type="entry name" value="BLM_N"/>
</dbReference>
<dbReference type="Pfam" id="PF08072">
    <property type="entry name" value="BDHCT"/>
    <property type="match status" value="1"/>
</dbReference>
<evidence type="ECO:0000256" key="3">
    <source>
        <dbReference type="ARBA" id="ARBA00022801"/>
    </source>
</evidence>
<dbReference type="PROSITE" id="PS51192">
    <property type="entry name" value="HELICASE_ATP_BIND_1"/>
    <property type="match status" value="1"/>
</dbReference>
<feature type="domain" description="Helicase ATP-binding" evidence="14">
    <location>
        <begin position="701"/>
        <end position="876"/>
    </location>
</feature>
<evidence type="ECO:0000256" key="7">
    <source>
        <dbReference type="ARBA" id="ARBA00023235"/>
    </source>
</evidence>
<feature type="compositionally biased region" description="Basic and acidic residues" evidence="12">
    <location>
        <begin position="277"/>
        <end position="295"/>
    </location>
</feature>
<dbReference type="EC" id="5.6.2.4" evidence="10"/>
<evidence type="ECO:0000256" key="5">
    <source>
        <dbReference type="ARBA" id="ARBA00022840"/>
    </source>
</evidence>
<evidence type="ECO:0000259" key="14">
    <source>
        <dbReference type="PROSITE" id="PS51192"/>
    </source>
</evidence>
<feature type="domain" description="HRDC" evidence="13">
    <location>
        <begin position="1078"/>
        <end position="1158"/>
    </location>
</feature>
<dbReference type="GO" id="GO:0009378">
    <property type="term" value="F:four-way junction helicase activity"/>
    <property type="evidence" value="ECO:0007669"/>
    <property type="project" value="TreeGrafter"/>
</dbReference>
<dbReference type="Gene3D" id="1.10.10.10">
    <property type="entry name" value="Winged helix-like DNA-binding domain superfamily/Winged helix DNA-binding domain"/>
    <property type="match status" value="1"/>
</dbReference>
<feature type="region of interest" description="Disordered" evidence="12">
    <location>
        <begin position="255"/>
        <end position="295"/>
    </location>
</feature>
<dbReference type="GO" id="GO:0005524">
    <property type="term" value="F:ATP binding"/>
    <property type="evidence" value="ECO:0007669"/>
    <property type="project" value="UniProtKB-KW"/>
</dbReference>
<dbReference type="GO" id="GO:0043138">
    <property type="term" value="F:3'-5' DNA helicase activity"/>
    <property type="evidence" value="ECO:0007669"/>
    <property type="project" value="UniProtKB-EC"/>
</dbReference>
<comment type="similarity">
    <text evidence="1">Belongs to the helicase family. RecQ subfamily.</text>
</comment>
<name>S7ND63_MYOBR</name>
<dbReference type="SMART" id="SM00341">
    <property type="entry name" value="HRDC"/>
    <property type="match status" value="1"/>
</dbReference>
<dbReference type="SUPFAM" id="SSF47819">
    <property type="entry name" value="HRDC-like"/>
    <property type="match status" value="1"/>
</dbReference>
<dbReference type="InterPro" id="IPR002464">
    <property type="entry name" value="DNA/RNA_helicase_DEAH_CS"/>
</dbReference>
<dbReference type="InterPro" id="IPR027417">
    <property type="entry name" value="P-loop_NTPase"/>
</dbReference>
<dbReference type="Pfam" id="PF00570">
    <property type="entry name" value="HRDC"/>
    <property type="match status" value="1"/>
</dbReference>
<dbReference type="GO" id="GO:0005694">
    <property type="term" value="C:chromosome"/>
    <property type="evidence" value="ECO:0007669"/>
    <property type="project" value="TreeGrafter"/>
</dbReference>
<feature type="region of interest" description="Disordered" evidence="12">
    <location>
        <begin position="347"/>
        <end position="378"/>
    </location>
</feature>
<evidence type="ECO:0000256" key="2">
    <source>
        <dbReference type="ARBA" id="ARBA00022741"/>
    </source>
</evidence>
<dbReference type="Proteomes" id="UP000052978">
    <property type="component" value="Unassembled WGS sequence"/>
</dbReference>
<dbReference type="Gene3D" id="1.10.150.80">
    <property type="entry name" value="HRDC domain"/>
    <property type="match status" value="1"/>
</dbReference>
<evidence type="ECO:0000256" key="11">
    <source>
        <dbReference type="ARBA" id="ARBA00044542"/>
    </source>
</evidence>
<dbReference type="Pfam" id="PF00270">
    <property type="entry name" value="DEAD"/>
    <property type="match status" value="1"/>
</dbReference>
<dbReference type="InterPro" id="IPR018982">
    <property type="entry name" value="RQC_domain"/>
</dbReference>
<feature type="region of interest" description="Disordered" evidence="12">
    <location>
        <begin position="534"/>
        <end position="568"/>
    </location>
</feature>
<proteinExistence type="inferred from homology"/>
<keyword evidence="6" id="KW-0238">DNA-binding</keyword>
<dbReference type="InterPro" id="IPR036388">
    <property type="entry name" value="WH-like_DNA-bd_sf"/>
</dbReference>
<dbReference type="GO" id="GO:0016818">
    <property type="term" value="F:hydrolase activity, acting on acid anhydrides, in phosphorus-containing anhydrides"/>
    <property type="evidence" value="ECO:0007669"/>
    <property type="project" value="InterPro"/>
</dbReference>
<feature type="region of interest" description="Disordered" evidence="12">
    <location>
        <begin position="1158"/>
        <end position="1254"/>
    </location>
</feature>
<gene>
    <name evidence="16" type="ORF">D623_10013226</name>
</gene>
<evidence type="ECO:0000256" key="12">
    <source>
        <dbReference type="SAM" id="MobiDB-lite"/>
    </source>
</evidence>
<dbReference type="InterPro" id="IPR002121">
    <property type="entry name" value="HRDC_dom"/>
</dbReference>
<dbReference type="InterPro" id="IPR012532">
    <property type="entry name" value="BDHCT"/>
</dbReference>
<feature type="compositionally biased region" description="Polar residues" evidence="12">
    <location>
        <begin position="545"/>
        <end position="558"/>
    </location>
</feature>
<dbReference type="SMART" id="SM00490">
    <property type="entry name" value="HELICc"/>
    <property type="match status" value="1"/>
</dbReference>
<evidence type="ECO:0000313" key="17">
    <source>
        <dbReference type="Proteomes" id="UP000052978"/>
    </source>
</evidence>
<evidence type="ECO:0000256" key="9">
    <source>
        <dbReference type="ARBA" id="ARBA00034617"/>
    </source>
</evidence>
<dbReference type="SMART" id="SM00956">
    <property type="entry name" value="RQC"/>
    <property type="match status" value="1"/>
</dbReference>
<dbReference type="FunFam" id="1.10.150.80:FF:000003">
    <property type="entry name" value="Bloom syndrome RecQ-like helicase"/>
    <property type="match status" value="1"/>
</dbReference>
<evidence type="ECO:0000256" key="10">
    <source>
        <dbReference type="ARBA" id="ARBA00034808"/>
    </source>
</evidence>
<feature type="compositionally biased region" description="Basic residues" evidence="12">
    <location>
        <begin position="1197"/>
        <end position="1215"/>
    </location>
</feature>
<organism evidence="16 17">
    <name type="scientific">Myotis brandtii</name>
    <name type="common">Brandt's bat</name>
    <dbReference type="NCBI Taxonomy" id="109478"/>
    <lineage>
        <taxon>Eukaryota</taxon>
        <taxon>Metazoa</taxon>
        <taxon>Chordata</taxon>
        <taxon>Craniata</taxon>
        <taxon>Vertebrata</taxon>
        <taxon>Euteleostomi</taxon>
        <taxon>Mammalia</taxon>
        <taxon>Eutheria</taxon>
        <taxon>Laurasiatheria</taxon>
        <taxon>Chiroptera</taxon>
        <taxon>Yangochiroptera</taxon>
        <taxon>Vespertilionidae</taxon>
        <taxon>Myotis</taxon>
    </lineage>
</organism>
<protein>
    <recommendedName>
        <fullName evidence="10">DNA 3'-5' helicase</fullName>
        <ecNumber evidence="10">5.6.2.4</ecNumber>
    </recommendedName>
    <alternativeName>
        <fullName evidence="11">DNA 3'-5' helicase BLM</fullName>
    </alternativeName>
</protein>
<dbReference type="PANTHER" id="PTHR13710">
    <property type="entry name" value="DNA HELICASE RECQ FAMILY MEMBER"/>
    <property type="match status" value="1"/>
</dbReference>
<keyword evidence="17" id="KW-1185">Reference proteome</keyword>
<dbReference type="GO" id="GO:0006260">
    <property type="term" value="P:DNA replication"/>
    <property type="evidence" value="ECO:0007669"/>
    <property type="project" value="InterPro"/>
</dbReference>
<dbReference type="Pfam" id="PF16202">
    <property type="entry name" value="BLM_N"/>
    <property type="match status" value="1"/>
</dbReference>
<dbReference type="InterPro" id="IPR044876">
    <property type="entry name" value="HRDC_dom_sf"/>
</dbReference>
<dbReference type="PROSITE" id="PS51194">
    <property type="entry name" value="HELICASE_CTER"/>
    <property type="match status" value="1"/>
</dbReference>
<evidence type="ECO:0000256" key="1">
    <source>
        <dbReference type="ARBA" id="ARBA00005446"/>
    </source>
</evidence>
<sequence length="1282" mass="143072">MQIREAGNSPGSGLGRSLQPRIMAAVPQNNLQEQLERHSARKLNNKLNLSKPKPSCFTFKKKVSSANNVSVTCVSVAKTPVLSDKDVNVSEDFSFSETLPHTMNPQTRVKDFKNAAAGQQAKRIGSKPLLPDSLQIPREVSLATQSTPSRKEFRDATFKKLEYSSSSDWDDMDDFDTSGNSKAFVTPLKNHSVRVSTAQKKSKRNFLKAQLQKEDTVKVDLTTPSSECKQVDLTEEQKADSEWLSSLSSGVICIDDGPSSEELKNEDTQNSHSLKTHLGEERDNSEKEKHLGETEFHSLKKSPCVQLDEDEYDIDFIPPSPEEITTSASSSSLKCFSMLKELDTCDRKKDGLSTPEDLSKPEKMPTQQSNQETSRDCDGRQISLQQQLIQVMDHICNLVDAIPDDELKALDCGNDLLQQRNIRRKLLAEADFNPSDANVLGSMWRCRPDALGDPMEDMPSVSLPYAFSKGDSCPTGSSDELHFPPIPSNSISSGGCLVTPPGKTGFSVTKKNLFERPLFNSHLQKSFVSSNWAETPRTEKRNESSRFPGSVLTSTAVKDQNKHTVSTDDLEREIQASCEIDNFDIDDLDDDDEWENIMHGLATNKSSTAAYPPIKEGRPVKSVSERISPTKTNCLPVTPAAQNKNFSGSMQKYQSTQNLPSRNLNHEHFQRLNFPHTKEMMKIFHKKFGLHHFRTNQLEAINAALLGEDCFILMPTGGGKSLCYQLPACVSPGVTIVISPLRSLIVDQVQKLTSLDIPATYLTGDKTDSEATSIYLQLSKKDPIIKLLYVTPEKVCASNRLISTLENLYERKLLARFVIDEAHCVSQWGHDFRQDYKRMNMLRQKFPSVPVMALTATANPRVQKDILTQLKILRPQVRECDTMADTLQKNGLPALAYHAGLSDSARDEVQHKWINQDGCQVICATIAFGMGIDKPDVRFVIHASLPKSVEGYYQESGRAGRDGEISHCLLFYTYYDVTRLKRLILRSKSAKIQSGIFGKGSTYSRHNAERLFKKLILDKILDEDLFINANDQPIAYVMLGSKAQALLNGHLKVDFMETENSSRIKKQKALVTKVSQREEVVKKCLGELTEVCKSLGKVFGVHYFNIFNTVTLKKLAESLSSDPEVLLQIDGVTEDKLEKYGAEVIPILQKYSEWTLPVEDSSPQMSPSSSRSARNGSEECDEETPISSHYFANKTKNERKRKRMPACQRSKRRRTGVGDFKTKGRSTTCRKISPKTKSSSIPGPTSTARGSQAAAGISRKLGIMAPPKPVNRPFLRPTYAFS</sequence>
<evidence type="ECO:0000259" key="15">
    <source>
        <dbReference type="PROSITE" id="PS51194"/>
    </source>
</evidence>
<feature type="compositionally biased region" description="Low complexity" evidence="12">
    <location>
        <begin position="1161"/>
        <end position="1175"/>
    </location>
</feature>
<dbReference type="PROSITE" id="PS00690">
    <property type="entry name" value="DEAH_ATP_HELICASE"/>
    <property type="match status" value="1"/>
</dbReference>
<keyword evidence="5" id="KW-0067">ATP-binding</keyword>
<keyword evidence="2" id="KW-0547">Nucleotide-binding</keyword>
<dbReference type="PANTHER" id="PTHR13710:SF153">
    <property type="entry name" value="RECQ-LIKE DNA HELICASE BLM"/>
    <property type="match status" value="1"/>
</dbReference>
<dbReference type="EMBL" id="KE164124">
    <property type="protein sequence ID" value="EPQ15304.1"/>
    <property type="molecule type" value="Genomic_DNA"/>
</dbReference>
<evidence type="ECO:0000256" key="6">
    <source>
        <dbReference type="ARBA" id="ARBA00023125"/>
    </source>
</evidence>
<dbReference type="Gene3D" id="3.40.50.300">
    <property type="entry name" value="P-loop containing nucleotide triphosphate hydrolases"/>
    <property type="match status" value="2"/>
</dbReference>
<dbReference type="Pfam" id="PF00271">
    <property type="entry name" value="Helicase_C"/>
    <property type="match status" value="1"/>
</dbReference>
<feature type="domain" description="Helicase C-terminal" evidence="15">
    <location>
        <begin position="862"/>
        <end position="1009"/>
    </location>
</feature>
<feature type="compositionally biased region" description="Low complexity" evidence="12">
    <location>
        <begin position="1235"/>
        <end position="1247"/>
    </location>
</feature>
<dbReference type="SMART" id="SM00487">
    <property type="entry name" value="DEXDc"/>
    <property type="match status" value="1"/>
</dbReference>
<dbReference type="InterPro" id="IPR001650">
    <property type="entry name" value="Helicase_C-like"/>
</dbReference>